<dbReference type="InterPro" id="IPR050678">
    <property type="entry name" value="DNA_Partitioning_ATPase"/>
</dbReference>
<dbReference type="Proteomes" id="UP000641932">
    <property type="component" value="Unassembled WGS sequence"/>
</dbReference>
<dbReference type="PANTHER" id="PTHR13696">
    <property type="entry name" value="P-LOOP CONTAINING NUCLEOSIDE TRIPHOSPHATE HYDROLASE"/>
    <property type="match status" value="1"/>
</dbReference>
<dbReference type="Pfam" id="PF13614">
    <property type="entry name" value="AAA_31"/>
    <property type="match status" value="1"/>
</dbReference>
<evidence type="ECO:0000313" key="2">
    <source>
        <dbReference type="EMBL" id="GGO98736.1"/>
    </source>
</evidence>
<dbReference type="RefSeq" id="WP_189135304.1">
    <property type="nucleotide sequence ID" value="NZ_BMMS01000040.1"/>
</dbReference>
<keyword evidence="3" id="KW-1185">Reference proteome</keyword>
<reference evidence="2" key="1">
    <citation type="journal article" date="2014" name="Int. J. Syst. Evol. Microbiol.">
        <title>Complete genome sequence of Corynebacterium casei LMG S-19264T (=DSM 44701T), isolated from a smear-ripened cheese.</title>
        <authorList>
            <consortium name="US DOE Joint Genome Institute (JGI-PGF)"/>
            <person name="Walter F."/>
            <person name="Albersmeier A."/>
            <person name="Kalinowski J."/>
            <person name="Ruckert C."/>
        </authorList>
    </citation>
    <scope>NUCLEOTIDE SEQUENCE</scope>
    <source>
        <strain evidence="2">CGMCC 4.7201</strain>
    </source>
</reference>
<proteinExistence type="predicted"/>
<comment type="caution">
    <text evidence="2">The sequence shown here is derived from an EMBL/GenBank/DDBJ whole genome shotgun (WGS) entry which is preliminary data.</text>
</comment>
<dbReference type="InterPro" id="IPR027417">
    <property type="entry name" value="P-loop_NTPase"/>
</dbReference>
<dbReference type="CDD" id="cd02042">
    <property type="entry name" value="ParAB_family"/>
    <property type="match status" value="1"/>
</dbReference>
<evidence type="ECO:0000259" key="1">
    <source>
        <dbReference type="Pfam" id="PF13614"/>
    </source>
</evidence>
<protein>
    <submittedName>
        <fullName evidence="2">Chromosome partitioning protein ParA</fullName>
    </submittedName>
</protein>
<dbReference type="Gene3D" id="3.40.50.300">
    <property type="entry name" value="P-loop containing nucleotide triphosphate hydrolases"/>
    <property type="match status" value="1"/>
</dbReference>
<feature type="domain" description="AAA" evidence="1">
    <location>
        <begin position="1"/>
        <end position="188"/>
    </location>
</feature>
<dbReference type="AlphaFoldDB" id="A0A917ZYG4"/>
<name>A0A917ZYG4_9ACTN</name>
<sequence length="293" mass="31336">MQVLVVASQKGGVGKTTTTVNLAASLALSGLRVLVVDLEPQAQAGEALGLRITNDEIQRSLGLGLQMAAQGAMPDLRALRFDRTELLDGWDCDGSLHLLASEESTMSNAQNLVVAGGYKATPILRRMLMTVADDYDYVVVDTPPAIQGLSTVGWASGDWVLTVCNPEYATVKGAVTLRGSVRFVSERTQGECTPQYLGAVLDKSNPPSQWSGEEVEVRNGMVSAGLLPFLTDIRTDRRISSAFGVGMPAVIRHANHPPGKLYAALLNEVMTRMDTPPSTWETAPVIDVEPTSV</sequence>
<accession>A0A917ZYG4</accession>
<dbReference type="PANTHER" id="PTHR13696:SF52">
    <property type="entry name" value="PARA FAMILY PROTEIN CT_582"/>
    <property type="match status" value="1"/>
</dbReference>
<reference evidence="2" key="2">
    <citation type="submission" date="2020-09" db="EMBL/GenBank/DDBJ databases">
        <authorList>
            <person name="Sun Q."/>
            <person name="Zhou Y."/>
        </authorList>
    </citation>
    <scope>NUCLEOTIDE SEQUENCE</scope>
    <source>
        <strain evidence="2">CGMCC 4.7201</strain>
    </source>
</reference>
<gene>
    <name evidence="2" type="ORF">GCM10012280_63570</name>
</gene>
<dbReference type="SUPFAM" id="SSF52540">
    <property type="entry name" value="P-loop containing nucleoside triphosphate hydrolases"/>
    <property type="match status" value="1"/>
</dbReference>
<dbReference type="InterPro" id="IPR025669">
    <property type="entry name" value="AAA_dom"/>
</dbReference>
<dbReference type="EMBL" id="BMMS01000040">
    <property type="protein sequence ID" value="GGO98736.1"/>
    <property type="molecule type" value="Genomic_DNA"/>
</dbReference>
<organism evidence="2 3">
    <name type="scientific">Wenjunlia tyrosinilytica</name>
    <dbReference type="NCBI Taxonomy" id="1544741"/>
    <lineage>
        <taxon>Bacteria</taxon>
        <taxon>Bacillati</taxon>
        <taxon>Actinomycetota</taxon>
        <taxon>Actinomycetes</taxon>
        <taxon>Kitasatosporales</taxon>
        <taxon>Streptomycetaceae</taxon>
        <taxon>Wenjunlia</taxon>
    </lineage>
</organism>
<evidence type="ECO:0000313" key="3">
    <source>
        <dbReference type="Proteomes" id="UP000641932"/>
    </source>
</evidence>